<dbReference type="EMBL" id="BOMY01000034">
    <property type="protein sequence ID" value="GIF22444.1"/>
    <property type="molecule type" value="Genomic_DNA"/>
</dbReference>
<evidence type="ECO:0000259" key="5">
    <source>
        <dbReference type="Pfam" id="PF00150"/>
    </source>
</evidence>
<dbReference type="InterPro" id="IPR017853">
    <property type="entry name" value="GH"/>
</dbReference>
<dbReference type="AlphaFoldDB" id="A0A919TUL8"/>
<reference evidence="6" key="1">
    <citation type="submission" date="2021-01" db="EMBL/GenBank/DDBJ databases">
        <title>Whole genome shotgun sequence of Actinoplanes tereljensis NBRC 105297.</title>
        <authorList>
            <person name="Komaki H."/>
            <person name="Tamura T."/>
        </authorList>
    </citation>
    <scope>NUCLEOTIDE SEQUENCE</scope>
    <source>
        <strain evidence="6">NBRC 105297</strain>
    </source>
</reference>
<evidence type="ECO:0000256" key="2">
    <source>
        <dbReference type="ARBA" id="ARBA00023295"/>
    </source>
</evidence>
<organism evidence="6 7">
    <name type="scientific">Paractinoplanes tereljensis</name>
    <dbReference type="NCBI Taxonomy" id="571912"/>
    <lineage>
        <taxon>Bacteria</taxon>
        <taxon>Bacillati</taxon>
        <taxon>Actinomycetota</taxon>
        <taxon>Actinomycetes</taxon>
        <taxon>Micromonosporales</taxon>
        <taxon>Micromonosporaceae</taxon>
        <taxon>Paractinoplanes</taxon>
    </lineage>
</organism>
<sequence>MRRRRLRALLGAALTAAIAVPLVAVAGDASAATNSFRGVNWADARDNYVNGWVIPSGLTAADSYSTVYTKANGIIAGFQSLLGANTVRLPINPQSVNDTWWASYKGAFDSALAHGMKVIVSYWEADTAKDGYVDDPAAWNTMWDRVTTDYAGNANVYFEPMNEPFGYSLSAWVSLCSTWLSRHANIPRGRVLISGTGYNDNVTGVGAASALSGTLLSLHFYGFWASDTTRAAWTTNLSNRLGSYSSRTVIDEAGSPMTTGLTYTGAANQDGNVFTSYFAATTDLTRARQMGIVYWPGLRTGDTYSITRQSGSGLAVNNASGVAQLRWGWGL</sequence>
<evidence type="ECO:0000256" key="4">
    <source>
        <dbReference type="SAM" id="SignalP"/>
    </source>
</evidence>
<dbReference type="InterPro" id="IPR001547">
    <property type="entry name" value="Glyco_hydro_5"/>
</dbReference>
<evidence type="ECO:0000313" key="6">
    <source>
        <dbReference type="EMBL" id="GIF22444.1"/>
    </source>
</evidence>
<feature type="chain" id="PRO_5038582069" evidence="4">
    <location>
        <begin position="27"/>
        <end position="331"/>
    </location>
</feature>
<gene>
    <name evidence="6" type="ORF">Ate02nite_51740</name>
</gene>
<evidence type="ECO:0000256" key="1">
    <source>
        <dbReference type="ARBA" id="ARBA00022801"/>
    </source>
</evidence>
<dbReference type="GO" id="GO:0004553">
    <property type="term" value="F:hydrolase activity, hydrolyzing O-glycosyl compounds"/>
    <property type="evidence" value="ECO:0007669"/>
    <property type="project" value="InterPro"/>
</dbReference>
<comment type="caution">
    <text evidence="6">The sequence shown here is derived from an EMBL/GenBank/DDBJ whole genome shotgun (WGS) entry which is preliminary data.</text>
</comment>
<feature type="signal peptide" evidence="4">
    <location>
        <begin position="1"/>
        <end position="26"/>
    </location>
</feature>
<keyword evidence="2 3" id="KW-0326">Glycosidase</keyword>
<dbReference type="GO" id="GO:0000272">
    <property type="term" value="P:polysaccharide catabolic process"/>
    <property type="evidence" value="ECO:0007669"/>
    <property type="project" value="InterPro"/>
</dbReference>
<feature type="domain" description="Glycoside hydrolase family 5" evidence="5">
    <location>
        <begin position="82"/>
        <end position="295"/>
    </location>
</feature>
<keyword evidence="1 3" id="KW-0378">Hydrolase</keyword>
<dbReference type="Gene3D" id="3.20.20.80">
    <property type="entry name" value="Glycosidases"/>
    <property type="match status" value="1"/>
</dbReference>
<dbReference type="Pfam" id="PF00150">
    <property type="entry name" value="Cellulase"/>
    <property type="match status" value="1"/>
</dbReference>
<dbReference type="Proteomes" id="UP000623608">
    <property type="component" value="Unassembled WGS sequence"/>
</dbReference>
<name>A0A919TUL8_9ACTN</name>
<proteinExistence type="inferred from homology"/>
<comment type="similarity">
    <text evidence="3">Belongs to the glycosyl hydrolase 5 (cellulase A) family.</text>
</comment>
<keyword evidence="7" id="KW-1185">Reference proteome</keyword>
<protein>
    <submittedName>
        <fullName evidence="6">Cellulase</fullName>
    </submittedName>
</protein>
<dbReference type="RefSeq" id="WP_203809939.1">
    <property type="nucleotide sequence ID" value="NZ_BOMY01000034.1"/>
</dbReference>
<keyword evidence="4" id="KW-0732">Signal</keyword>
<evidence type="ECO:0000256" key="3">
    <source>
        <dbReference type="RuleBase" id="RU361153"/>
    </source>
</evidence>
<accession>A0A919TUL8</accession>
<evidence type="ECO:0000313" key="7">
    <source>
        <dbReference type="Proteomes" id="UP000623608"/>
    </source>
</evidence>
<dbReference type="SUPFAM" id="SSF51445">
    <property type="entry name" value="(Trans)glycosidases"/>
    <property type="match status" value="1"/>
</dbReference>